<dbReference type="Pfam" id="PF02902">
    <property type="entry name" value="Peptidase_C48"/>
    <property type="match status" value="1"/>
</dbReference>
<evidence type="ECO:0000256" key="2">
    <source>
        <dbReference type="ARBA" id="ARBA00022670"/>
    </source>
</evidence>
<keyword evidence="7" id="KW-1185">Reference proteome</keyword>
<feature type="compositionally biased region" description="Basic residues" evidence="4">
    <location>
        <begin position="450"/>
        <end position="460"/>
    </location>
</feature>
<reference evidence="6 7" key="1">
    <citation type="submission" date="2020-02" db="EMBL/GenBank/DDBJ databases">
        <authorList>
            <person name="Ma Q."/>
            <person name="Huang Y."/>
            <person name="Song X."/>
            <person name="Pei D."/>
        </authorList>
    </citation>
    <scope>NUCLEOTIDE SEQUENCE [LARGE SCALE GENOMIC DNA]</scope>
    <source>
        <strain evidence="6">Sxm20200214</strain>
        <tissue evidence="6">Leaf</tissue>
    </source>
</reference>
<evidence type="ECO:0000256" key="4">
    <source>
        <dbReference type="SAM" id="MobiDB-lite"/>
    </source>
</evidence>
<dbReference type="InterPro" id="IPR015410">
    <property type="entry name" value="DUF1985"/>
</dbReference>
<feature type="region of interest" description="Disordered" evidence="4">
    <location>
        <begin position="450"/>
        <end position="498"/>
    </location>
</feature>
<dbReference type="PANTHER" id="PTHR48449:SF1">
    <property type="entry name" value="DUF1985 DOMAIN-CONTAINING PROTEIN"/>
    <property type="match status" value="1"/>
</dbReference>
<gene>
    <name evidence="6" type="ORF">Bca52824_055648</name>
</gene>
<protein>
    <recommendedName>
        <fullName evidence="5">Ubiquitin-like protease family profile domain-containing protein</fullName>
    </recommendedName>
</protein>
<evidence type="ECO:0000313" key="6">
    <source>
        <dbReference type="EMBL" id="KAG2284428.1"/>
    </source>
</evidence>
<dbReference type="Pfam" id="PF09331">
    <property type="entry name" value="DUF1985"/>
    <property type="match status" value="1"/>
</dbReference>
<organism evidence="6 7">
    <name type="scientific">Brassica carinata</name>
    <name type="common">Ethiopian mustard</name>
    <name type="synonym">Abyssinian cabbage</name>
    <dbReference type="NCBI Taxonomy" id="52824"/>
    <lineage>
        <taxon>Eukaryota</taxon>
        <taxon>Viridiplantae</taxon>
        <taxon>Streptophyta</taxon>
        <taxon>Embryophyta</taxon>
        <taxon>Tracheophyta</taxon>
        <taxon>Spermatophyta</taxon>
        <taxon>Magnoliopsida</taxon>
        <taxon>eudicotyledons</taxon>
        <taxon>Gunneridae</taxon>
        <taxon>Pentapetalae</taxon>
        <taxon>rosids</taxon>
        <taxon>malvids</taxon>
        <taxon>Brassicales</taxon>
        <taxon>Brassicaceae</taxon>
        <taxon>Brassiceae</taxon>
        <taxon>Brassica</taxon>
    </lineage>
</organism>
<comment type="similarity">
    <text evidence="1">Belongs to the peptidase C48 family.</text>
</comment>
<dbReference type="SUPFAM" id="SSF54001">
    <property type="entry name" value="Cysteine proteinases"/>
    <property type="match status" value="1"/>
</dbReference>
<dbReference type="InterPro" id="IPR038765">
    <property type="entry name" value="Papain-like_cys_pep_sf"/>
</dbReference>
<sequence>MRKPKSKKKVLVEDEETPPQYEVRDPSPPDLRLPLRLFATDRFPTRRHNIYSSPDLLPFIRNVLRDTPEFETIRRSCFGKLFDLPARQCPVSCKLIHAFLTRQLVCLPKNTLWSAFGGFPFRYGLEEFGTVTGLPCGSYSERYNPKTAKAIVAGKDRVWKRLFGKKKFVTIADLCRMLETDKDMDGWKKVRIALIIIVDGVLIAHKQEARPTPRYVRMVENLKTFLAFPWGRESFLKTISCMKPPSFVPKKCEDPVATLVKTLKQRSFRLQGFPLLLQLVAFRAIPLLLDYIPAPLNNLTLMDLEDGTLPQHKSINAIHIRRVEFDPNLVVTPIIPIESEPQPGWGLFPDDAKDDSVLYLEQLIAGQHSFNKHMWHGGVTFEPIIKKPKIRVKKKAATIKQSLQTRQPSAKKQRRISSYFTRSTTQSFTNVQLTEMVIQLSTQVKQLKREMKRRKKRSHVRLSSFNKLLFRRKQSNTPSHTPEPSHNQDDAPMETDELPQTTSPIISQYEAQLHRDSADDHLARSPVTDHCIHTESVHVSPNHINPFSPVFNQTPQPSQVITHPNDDTDDYDEPPRTPVSVQPPWDELNSVVYDKSDHPNIPEINHILYHGVRIYDPINPDPLIFDSSIPRSLLLPSPQPKIILTSPTKSNDILPGFAVHATTVNAFTATASSESPPSLPFKDQNAHGVVDLTATKDVESHVPSLEENHLANELSKSPLIPAVTLISPLPGLEWDLFYNTVSTKMDVYHSTPSSFDFSNKFLLDLAKPKQWTFTRHMQVLIHMLGAKHSTHLLTEKSAFTTPLLQAYITGRSTFPWDERIVDIVLHQGMKWMEDVHTIYTPMLWDCKHWVGLAINLDMGYIEILDPLPALYADSRVERFMLPLVTILPYLVRKVAMCELTQFRGVKSLCGSAYRSLQQLGSALGDPAPHMSGITDQAVGDFRKRYALDIYKTIVMHAYSTQVVYAESLSPPLV</sequence>
<dbReference type="PANTHER" id="PTHR48449">
    <property type="entry name" value="DUF1985 DOMAIN-CONTAINING PROTEIN"/>
    <property type="match status" value="1"/>
</dbReference>
<feature type="compositionally biased region" description="Polar residues" evidence="4">
    <location>
        <begin position="543"/>
        <end position="562"/>
    </location>
</feature>
<dbReference type="EMBL" id="JAAMPC010000011">
    <property type="protein sequence ID" value="KAG2284428.1"/>
    <property type="molecule type" value="Genomic_DNA"/>
</dbReference>
<dbReference type="GO" id="GO:0008234">
    <property type="term" value="F:cysteine-type peptidase activity"/>
    <property type="evidence" value="ECO:0007669"/>
    <property type="project" value="InterPro"/>
</dbReference>
<proteinExistence type="inferred from homology"/>
<comment type="caution">
    <text evidence="6">The sequence shown here is derived from an EMBL/GenBank/DDBJ whole genome shotgun (WGS) entry which is preliminary data.</text>
</comment>
<dbReference type="Proteomes" id="UP000886595">
    <property type="component" value="Unassembled WGS sequence"/>
</dbReference>
<dbReference type="AlphaFoldDB" id="A0A8X7RAU3"/>
<dbReference type="PROSITE" id="PS50600">
    <property type="entry name" value="ULP_PROTEASE"/>
    <property type="match status" value="1"/>
</dbReference>
<accession>A0A8X7RAU3</accession>
<feature type="region of interest" description="Disordered" evidence="4">
    <location>
        <begin position="543"/>
        <end position="584"/>
    </location>
</feature>
<evidence type="ECO:0000256" key="3">
    <source>
        <dbReference type="ARBA" id="ARBA00022801"/>
    </source>
</evidence>
<keyword evidence="3" id="KW-0378">Hydrolase</keyword>
<evidence type="ECO:0000313" key="7">
    <source>
        <dbReference type="Proteomes" id="UP000886595"/>
    </source>
</evidence>
<evidence type="ECO:0000256" key="1">
    <source>
        <dbReference type="ARBA" id="ARBA00005234"/>
    </source>
</evidence>
<evidence type="ECO:0000259" key="5">
    <source>
        <dbReference type="PROSITE" id="PS50600"/>
    </source>
</evidence>
<feature type="domain" description="Ubiquitin-like protease family profile" evidence="5">
    <location>
        <begin position="755"/>
        <end position="920"/>
    </location>
</feature>
<feature type="compositionally biased region" description="Polar residues" evidence="4">
    <location>
        <begin position="475"/>
        <end position="485"/>
    </location>
</feature>
<name>A0A8X7RAU3_BRACI</name>
<dbReference type="OrthoDB" id="1114153at2759"/>
<feature type="region of interest" description="Disordered" evidence="4">
    <location>
        <begin position="1"/>
        <end position="27"/>
    </location>
</feature>
<keyword evidence="2" id="KW-0645">Protease</keyword>
<dbReference type="GO" id="GO:0006508">
    <property type="term" value="P:proteolysis"/>
    <property type="evidence" value="ECO:0007669"/>
    <property type="project" value="UniProtKB-KW"/>
</dbReference>
<dbReference type="InterPro" id="IPR003653">
    <property type="entry name" value="Peptidase_C48_C"/>
</dbReference>